<keyword evidence="2" id="KW-0472">Membrane</keyword>
<dbReference type="NCBIfam" id="TIGR02353">
    <property type="entry name" value="NRPS_term_dom"/>
    <property type="match status" value="1"/>
</dbReference>
<dbReference type="PROSITE" id="PS51257">
    <property type="entry name" value="PROKAR_LIPOPROTEIN"/>
    <property type="match status" value="1"/>
</dbReference>
<dbReference type="SUPFAM" id="SSF56801">
    <property type="entry name" value="Acetyl-CoA synthetase-like"/>
    <property type="match status" value="1"/>
</dbReference>
<dbReference type="InterPro" id="IPR011004">
    <property type="entry name" value="Trimer_LpxA-like_sf"/>
</dbReference>
<dbReference type="Gene3D" id="3.30.300.30">
    <property type="match status" value="1"/>
</dbReference>
<reference evidence="5" key="1">
    <citation type="submission" date="2015-08" db="EMBL/GenBank/DDBJ databases">
        <title>Complete Genome Sequence of Azospirillum thiophilum BV-S.</title>
        <authorList>
            <person name="Fomenkov A."/>
            <person name="Vincze T."/>
            <person name="Grabovich M."/>
            <person name="Dubinina G."/>
            <person name="Orlova M."/>
            <person name="Belousova E."/>
            <person name="Roberts R.J."/>
        </authorList>
    </citation>
    <scope>NUCLEOTIDE SEQUENCE [LARGE SCALE GENOMIC DNA]</scope>
    <source>
        <strain evidence="5">BV-S</strain>
    </source>
</reference>
<feature type="region of interest" description="Disordered" evidence="1">
    <location>
        <begin position="1"/>
        <end position="20"/>
    </location>
</feature>
<dbReference type="GO" id="GO:0043041">
    <property type="term" value="P:amino acid activation for nonribosomal peptide biosynthetic process"/>
    <property type="evidence" value="ECO:0007669"/>
    <property type="project" value="TreeGrafter"/>
</dbReference>
<dbReference type="Pfam" id="PF00550">
    <property type="entry name" value="PP-binding"/>
    <property type="match status" value="1"/>
</dbReference>
<dbReference type="InterPro" id="IPR036736">
    <property type="entry name" value="ACP-like_sf"/>
</dbReference>
<dbReference type="InterPro" id="IPR012728">
    <property type="entry name" value="Pls/PosA_C"/>
</dbReference>
<dbReference type="GO" id="GO:0031177">
    <property type="term" value="F:phosphopantetheine binding"/>
    <property type="evidence" value="ECO:0007669"/>
    <property type="project" value="TreeGrafter"/>
</dbReference>
<feature type="transmembrane region" description="Helical" evidence="2">
    <location>
        <begin position="698"/>
        <end position="718"/>
    </location>
</feature>
<organism evidence="4 5">
    <name type="scientific">Azospirillum thiophilum</name>
    <dbReference type="NCBI Taxonomy" id="528244"/>
    <lineage>
        <taxon>Bacteria</taxon>
        <taxon>Pseudomonadati</taxon>
        <taxon>Pseudomonadota</taxon>
        <taxon>Alphaproteobacteria</taxon>
        <taxon>Rhodospirillales</taxon>
        <taxon>Azospirillaceae</taxon>
        <taxon>Azospirillum</taxon>
    </lineage>
</organism>
<feature type="domain" description="Carrier" evidence="3">
    <location>
        <begin position="556"/>
        <end position="633"/>
    </location>
</feature>
<dbReference type="NCBIfam" id="TIGR01733">
    <property type="entry name" value="AA-adenyl-dom"/>
    <property type="match status" value="1"/>
</dbReference>
<proteinExistence type="predicted"/>
<dbReference type="FunFam" id="3.40.50.12780:FF:000012">
    <property type="entry name" value="Non-ribosomal peptide synthetase"/>
    <property type="match status" value="1"/>
</dbReference>
<keyword evidence="2" id="KW-1133">Transmembrane helix</keyword>
<dbReference type="InterPro" id="IPR025110">
    <property type="entry name" value="AMP-bd_C"/>
</dbReference>
<protein>
    <submittedName>
        <fullName evidence="4">Peptide synthetase</fullName>
    </submittedName>
</protein>
<gene>
    <name evidence="4" type="ORF">AL072_28110</name>
</gene>
<dbReference type="RefSeq" id="WP_045585680.1">
    <property type="nucleotide sequence ID" value="NZ_CP012405.1"/>
</dbReference>
<dbReference type="PANTHER" id="PTHR45527">
    <property type="entry name" value="NONRIBOSOMAL PEPTIDE SYNTHETASE"/>
    <property type="match status" value="1"/>
</dbReference>
<feature type="transmembrane region" description="Helical" evidence="2">
    <location>
        <begin position="1141"/>
        <end position="1162"/>
    </location>
</feature>
<dbReference type="Gene3D" id="1.10.1200.10">
    <property type="entry name" value="ACP-like"/>
    <property type="match status" value="1"/>
</dbReference>
<accession>A0AAC9EYH9</accession>
<dbReference type="SUPFAM" id="SSF51161">
    <property type="entry name" value="Trimeric LpxA-like enzymes"/>
    <property type="match status" value="3"/>
</dbReference>
<dbReference type="InterPro" id="IPR010071">
    <property type="entry name" value="AA_adenyl_dom"/>
</dbReference>
<keyword evidence="5" id="KW-1185">Reference proteome</keyword>
<dbReference type="SUPFAM" id="SSF47336">
    <property type="entry name" value="ACP-like"/>
    <property type="match status" value="1"/>
</dbReference>
<evidence type="ECO:0000313" key="5">
    <source>
        <dbReference type="Proteomes" id="UP000069935"/>
    </source>
</evidence>
<name>A0AAC9EYH9_9PROT</name>
<dbReference type="Gene3D" id="3.40.50.12780">
    <property type="entry name" value="N-terminal domain of ligase-like"/>
    <property type="match status" value="1"/>
</dbReference>
<evidence type="ECO:0000259" key="3">
    <source>
        <dbReference type="PROSITE" id="PS50075"/>
    </source>
</evidence>
<dbReference type="GO" id="GO:0005737">
    <property type="term" value="C:cytoplasm"/>
    <property type="evidence" value="ECO:0007669"/>
    <property type="project" value="TreeGrafter"/>
</dbReference>
<feature type="transmembrane region" description="Helical" evidence="2">
    <location>
        <begin position="895"/>
        <end position="919"/>
    </location>
</feature>
<reference evidence="4 5" key="2">
    <citation type="journal article" date="2016" name="Genome Announc.">
        <title>Complete Genome Sequence of a Strain of Azospirillum thiophilum Isolated from a Sulfide Spring.</title>
        <authorList>
            <person name="Fomenkov A."/>
            <person name="Vincze T."/>
            <person name="Grabovich M."/>
            <person name="Anton B.P."/>
            <person name="Dubinina G."/>
            <person name="Orlova M."/>
            <person name="Belousova E."/>
            <person name="Roberts R.J."/>
        </authorList>
    </citation>
    <scope>NUCLEOTIDE SEQUENCE [LARGE SCALE GENOMIC DNA]</scope>
    <source>
        <strain evidence="4 5">BV-S</strain>
    </source>
</reference>
<evidence type="ECO:0000256" key="2">
    <source>
        <dbReference type="SAM" id="Phobius"/>
    </source>
</evidence>
<dbReference type="InterPro" id="IPR009081">
    <property type="entry name" value="PP-bd_ACP"/>
</dbReference>
<feature type="transmembrane region" description="Helical" evidence="2">
    <location>
        <begin position="663"/>
        <end position="686"/>
    </location>
</feature>
<dbReference type="InterPro" id="IPR045851">
    <property type="entry name" value="AMP-bd_C_sf"/>
</dbReference>
<dbReference type="Gene3D" id="2.160.10.10">
    <property type="entry name" value="Hexapeptide repeat proteins"/>
    <property type="match status" value="3"/>
</dbReference>
<dbReference type="InterPro" id="IPR042099">
    <property type="entry name" value="ANL_N_sf"/>
</dbReference>
<dbReference type="Pfam" id="PF00501">
    <property type="entry name" value="AMP-binding"/>
    <property type="match status" value="1"/>
</dbReference>
<dbReference type="InterPro" id="IPR000873">
    <property type="entry name" value="AMP-dep_synth/lig_dom"/>
</dbReference>
<dbReference type="KEGG" id="ati:AL072_28110"/>
<feature type="transmembrane region" description="Helical" evidence="2">
    <location>
        <begin position="1182"/>
        <end position="1204"/>
    </location>
</feature>
<feature type="transmembrane region" description="Helical" evidence="2">
    <location>
        <begin position="934"/>
        <end position="958"/>
    </location>
</feature>
<evidence type="ECO:0000256" key="1">
    <source>
        <dbReference type="SAM" id="MobiDB-lite"/>
    </source>
</evidence>
<dbReference type="PANTHER" id="PTHR45527:SF1">
    <property type="entry name" value="FATTY ACID SYNTHASE"/>
    <property type="match status" value="1"/>
</dbReference>
<evidence type="ECO:0000313" key="4">
    <source>
        <dbReference type="EMBL" id="ALG74797.1"/>
    </source>
</evidence>
<dbReference type="FunFam" id="3.40.50.980:FF:000001">
    <property type="entry name" value="Non-ribosomal peptide synthetase"/>
    <property type="match status" value="1"/>
</dbReference>
<dbReference type="PROSITE" id="PS50075">
    <property type="entry name" value="CARRIER"/>
    <property type="match status" value="1"/>
</dbReference>
<sequence length="1372" mass="147085">MTLLNTRANGPIDVSPAGQSTISSCSAADGPVTMLRGPVDPSLLRDELLSDIPQTTAAAHPDRTAIIHEGRRVSYAELDARANRVARGLRARGIGPGCFVGLWMARSLDLHVALLGILKAGAAYLPFDADAPAERVAVSLTDCAAPAILVDLVTGTKAAALTAHGAAVQTLRIGDVMGDDGRPLDLRADGVTPASPAYAIYTSGSTGKPKGIVISHRNICHYLRAANSVYGITAEDVAFQGASVAFDLSLEEIFVPYLAGATLWVASRQVLDEADRLADVLNDAGVTVLDTVPTLLAMLPKDVPSLRVVILGGEACPPAVAVRWCRPGRRLFNSYGPTEATVVATVAEVLPDIPVTIGRPIPNYTCYVVDEALNPVPPGTQGELLIGGPGVAQGYLGRPELTAEKFIANPFRPDGAGDGPDPLLYRSGDAVSLDADGNLRFHGRIDDQVKIRGFRLELGEIEAKLTELPGVAQATVVLRNDNGLDRLVAFLVARPGAAPDRIALRDALRAQLPSYMVPAHYELVEALPRLTSGKADRKTLQAMALTGDAGGAEQEEPGSPTEAVLLDAARRVFPGQSIPLEADFFLDLGGHSLLAARFVSAVRETAGLSGLTLQDVYGARSLRAMAERLDAKAPAGRGAKPADLSFEPPPLRRRLLCGLAQAAALPVILALMTVQWLGVFVSYMLLSGEDATLLGEISTLFGVYVVINIATIAIAIAAKWLIIGRTMPGRYPLWGVYYYRWWLAQRFISLVHLKWFQGSPLMRMFLRALGARVGADAMIGEFESGAIDLVSIGRGTSTGGKVKLANAEVIGNELVIGTIEIGDDAYIGTSCVIGHDTVVAPGTELADLTALPAGTRTGAYESWDGSPARKVGMVDRIALPQASAAGVSRRMTQGLFYLVAVVGLPPVALIPIFPAFYLFDRLDAWMGGVFKVNYLYYVPAIAWPTAMFLVAFTVLLIAAMRWIVLPKVESGSYSVHSWFYVRKWIVALATEVMLETLSSLYATVYMRAWYRLMGAKIGRDAEISTNLAGRYDLVEIGEKCFIADEVVLGDEDIRRGWMDLKPVRTEARVFVGNDAVVPPGAVIPTGTLIGIKSKPPANAEMQPGDTWFGSPPIRLPVRQKFDNIAANWTFEPSRARRLGRAVFEAFSLSMPSMLFITFGTFAVEMFAPALLDGRWGAFAWQFLAVSVAIPVAMVLVVALVKWLLMGRYAPTMKPMWSWWAMRTEAVAVLYWGLAGKVLLDHLRGTPMLPWVLRLFGTKFGRGVYMDTTDITEFDCVAVGDYSAINALSALQTHLYEDRVMKVGRVSVGTGVTVGAGATVLYDTHVGDFARLGPLTLVMKGEEIPAHGEWAGAPAEPVTQSHAAVTGQVKAAA</sequence>
<dbReference type="EMBL" id="CP012405">
    <property type="protein sequence ID" value="ALG74797.1"/>
    <property type="molecule type" value="Genomic_DNA"/>
</dbReference>
<dbReference type="Pfam" id="PF13193">
    <property type="entry name" value="AMP-binding_C"/>
    <property type="match status" value="1"/>
</dbReference>
<dbReference type="GO" id="GO:0044550">
    <property type="term" value="P:secondary metabolite biosynthetic process"/>
    <property type="evidence" value="ECO:0007669"/>
    <property type="project" value="TreeGrafter"/>
</dbReference>
<dbReference type="Proteomes" id="UP000069935">
    <property type="component" value="Chromosome 5"/>
</dbReference>
<dbReference type="CDD" id="cd05930">
    <property type="entry name" value="A_NRPS"/>
    <property type="match status" value="1"/>
</dbReference>
<keyword evidence="2" id="KW-0812">Transmembrane</keyword>